<dbReference type="EMBL" id="MN739720">
    <property type="protein sequence ID" value="QHT22780.1"/>
    <property type="molecule type" value="Genomic_DNA"/>
</dbReference>
<sequence length="258" mass="30608">MSSKRVFSHSLEINFNDYLKNKNGLEMIKNIKSKKSIPQLLTFVSYSQFILLTKAYFKYYSCPCFRVSALTNIFDSNTSFVFYQKMLSHLEDCHFCKYCNDVNQLYECKELHNVLYPYANYINTTAPDELYLHNRINLDDACNNRRCYYHLELNKLFDKTIVNSLDPVCNSCTKSQKHTKKNDCSDCYKKYVNKESFHAFPSQNTFMFQDTKEQDRHEEHLRINAYSKYPNILNCQKNTTQKGNDQKTPSNQRRSLFV</sequence>
<feature type="region of interest" description="Disordered" evidence="1">
    <location>
        <begin position="238"/>
        <end position="258"/>
    </location>
</feature>
<dbReference type="AlphaFoldDB" id="A0A6C0E2F7"/>
<accession>A0A6C0E2F7</accession>
<name>A0A6C0E2F7_9ZZZZ</name>
<reference evidence="2" key="1">
    <citation type="journal article" date="2020" name="Nature">
        <title>Giant virus diversity and host interactions through global metagenomics.</title>
        <authorList>
            <person name="Schulz F."/>
            <person name="Roux S."/>
            <person name="Paez-Espino D."/>
            <person name="Jungbluth S."/>
            <person name="Walsh D.A."/>
            <person name="Denef V.J."/>
            <person name="McMahon K.D."/>
            <person name="Konstantinidis K.T."/>
            <person name="Eloe-Fadrosh E.A."/>
            <person name="Kyrpides N.C."/>
            <person name="Woyke T."/>
        </authorList>
    </citation>
    <scope>NUCLEOTIDE SEQUENCE</scope>
    <source>
        <strain evidence="2">GVMAG-M-3300023179-114</strain>
    </source>
</reference>
<evidence type="ECO:0000256" key="1">
    <source>
        <dbReference type="SAM" id="MobiDB-lite"/>
    </source>
</evidence>
<proteinExistence type="predicted"/>
<protein>
    <submittedName>
        <fullName evidence="2">Uncharacterized protein</fullName>
    </submittedName>
</protein>
<evidence type="ECO:0000313" key="2">
    <source>
        <dbReference type="EMBL" id="QHT22780.1"/>
    </source>
</evidence>
<organism evidence="2">
    <name type="scientific">viral metagenome</name>
    <dbReference type="NCBI Taxonomy" id="1070528"/>
    <lineage>
        <taxon>unclassified sequences</taxon>
        <taxon>metagenomes</taxon>
        <taxon>organismal metagenomes</taxon>
    </lineage>
</organism>